<dbReference type="InterPro" id="IPR036772">
    <property type="entry name" value="SRCR-like_dom_sf"/>
</dbReference>
<dbReference type="PROSITE" id="PS00420">
    <property type="entry name" value="SRCR_1"/>
    <property type="match status" value="1"/>
</dbReference>
<reference evidence="11" key="1">
    <citation type="submission" date="2021-09" db="EMBL/GenBank/DDBJ databases">
        <title>The genome of Mauremys mutica provides insights into the evolution of semi-aquatic lifestyle.</title>
        <authorList>
            <person name="Gong S."/>
            <person name="Gao Y."/>
        </authorList>
    </citation>
    <scope>NUCLEOTIDE SEQUENCE</scope>
    <source>
        <strain evidence="11">MM-2020</strain>
        <tissue evidence="11">Muscle</tissue>
    </source>
</reference>
<evidence type="ECO:0000256" key="4">
    <source>
        <dbReference type="ARBA" id="ARBA00022737"/>
    </source>
</evidence>
<evidence type="ECO:0000256" key="2">
    <source>
        <dbReference type="ARBA" id="ARBA00022525"/>
    </source>
</evidence>
<dbReference type="AlphaFoldDB" id="A0A9D3XK72"/>
<dbReference type="SMART" id="SM00202">
    <property type="entry name" value="SR"/>
    <property type="match status" value="1"/>
</dbReference>
<dbReference type="Proteomes" id="UP000827986">
    <property type="component" value="Unassembled WGS sequence"/>
</dbReference>
<feature type="signal peptide" evidence="9">
    <location>
        <begin position="1"/>
        <end position="26"/>
    </location>
</feature>
<evidence type="ECO:0000256" key="5">
    <source>
        <dbReference type="ARBA" id="ARBA00023157"/>
    </source>
</evidence>
<evidence type="ECO:0000313" key="12">
    <source>
        <dbReference type="Proteomes" id="UP000827986"/>
    </source>
</evidence>
<dbReference type="EMBL" id="JAHDVG010000469">
    <property type="protein sequence ID" value="KAH1181056.1"/>
    <property type="molecule type" value="Genomic_DNA"/>
</dbReference>
<dbReference type="GO" id="GO:0005615">
    <property type="term" value="C:extracellular space"/>
    <property type="evidence" value="ECO:0007669"/>
    <property type="project" value="TreeGrafter"/>
</dbReference>
<organism evidence="11 12">
    <name type="scientific">Mauremys mutica</name>
    <name type="common">yellowpond turtle</name>
    <dbReference type="NCBI Taxonomy" id="74926"/>
    <lineage>
        <taxon>Eukaryota</taxon>
        <taxon>Metazoa</taxon>
        <taxon>Chordata</taxon>
        <taxon>Craniata</taxon>
        <taxon>Vertebrata</taxon>
        <taxon>Euteleostomi</taxon>
        <taxon>Archelosauria</taxon>
        <taxon>Testudinata</taxon>
        <taxon>Testudines</taxon>
        <taxon>Cryptodira</taxon>
        <taxon>Durocryptodira</taxon>
        <taxon>Testudinoidea</taxon>
        <taxon>Geoemydidae</taxon>
        <taxon>Geoemydinae</taxon>
        <taxon>Mauremys</taxon>
    </lineage>
</organism>
<evidence type="ECO:0000256" key="7">
    <source>
        <dbReference type="PROSITE-ProRule" id="PRU00196"/>
    </source>
</evidence>
<keyword evidence="5 7" id="KW-1015">Disulfide bond</keyword>
<keyword evidence="2" id="KW-0964">Secreted</keyword>
<dbReference type="Gene3D" id="3.10.250.10">
    <property type="entry name" value="SRCR-like domain"/>
    <property type="match status" value="1"/>
</dbReference>
<evidence type="ECO:0000256" key="1">
    <source>
        <dbReference type="ARBA" id="ARBA00004613"/>
    </source>
</evidence>
<comment type="caution">
    <text evidence="11">The sequence shown here is derived from an EMBL/GenBank/DDBJ whole genome shotgun (WGS) entry which is preliminary data.</text>
</comment>
<feature type="disulfide bond" evidence="7">
    <location>
        <begin position="69"/>
        <end position="130"/>
    </location>
</feature>
<gene>
    <name evidence="11" type="ORF">KIL84_001990</name>
</gene>
<dbReference type="SUPFAM" id="SSF56487">
    <property type="entry name" value="SRCR-like"/>
    <property type="match status" value="1"/>
</dbReference>
<protein>
    <recommendedName>
        <fullName evidence="10">SRCR domain-containing protein</fullName>
    </recommendedName>
</protein>
<sequence length="212" mass="22518">MVARGYGTGNTALLTLLGWLGGLTISEQAQLRLVNGSSHCAGRVEVLHNQQWGSVCDVDWDLNDAGVVCRQLGCGTALLAPEGAEFGEGSDPIWLAEVNCTGREAALTECWSGPWGVHDCSHREDASVVCSGPAMSLEVWLLRSALVLLLLVSAPIITCILKKGAPTLPEPLRTGSGSKEQPGEDPAMGEESVIYANVSNFESTHGPQREMY</sequence>
<comment type="subcellular location">
    <subcellularLocation>
        <location evidence="1">Secreted</location>
    </subcellularLocation>
</comment>
<evidence type="ECO:0000256" key="3">
    <source>
        <dbReference type="ARBA" id="ARBA00022729"/>
    </source>
</evidence>
<feature type="domain" description="SRCR" evidence="10">
    <location>
        <begin position="31"/>
        <end position="131"/>
    </location>
</feature>
<dbReference type="Pfam" id="PF00530">
    <property type="entry name" value="SRCR"/>
    <property type="match status" value="1"/>
</dbReference>
<dbReference type="InterPro" id="IPR001190">
    <property type="entry name" value="SRCR"/>
</dbReference>
<keyword evidence="12" id="KW-1185">Reference proteome</keyword>
<feature type="disulfide bond" evidence="7">
    <location>
        <begin position="56"/>
        <end position="120"/>
    </location>
</feature>
<dbReference type="FunFam" id="3.10.250.10:FF:000001">
    <property type="entry name" value="Lysyl oxidase 4 isoform X1"/>
    <property type="match status" value="1"/>
</dbReference>
<keyword evidence="3 9" id="KW-0732">Signal</keyword>
<feature type="chain" id="PRO_5039535554" description="SRCR domain-containing protein" evidence="9">
    <location>
        <begin position="27"/>
        <end position="212"/>
    </location>
</feature>
<evidence type="ECO:0000256" key="9">
    <source>
        <dbReference type="SAM" id="SignalP"/>
    </source>
</evidence>
<keyword evidence="4" id="KW-0677">Repeat</keyword>
<dbReference type="PROSITE" id="PS50287">
    <property type="entry name" value="SRCR_2"/>
    <property type="match status" value="1"/>
</dbReference>
<feature type="region of interest" description="Disordered" evidence="8">
    <location>
        <begin position="170"/>
        <end position="189"/>
    </location>
</feature>
<evidence type="ECO:0000256" key="8">
    <source>
        <dbReference type="SAM" id="MobiDB-lite"/>
    </source>
</evidence>
<dbReference type="GO" id="GO:0004252">
    <property type="term" value="F:serine-type endopeptidase activity"/>
    <property type="evidence" value="ECO:0007669"/>
    <property type="project" value="TreeGrafter"/>
</dbReference>
<proteinExistence type="predicted"/>
<dbReference type="PRINTS" id="PR00258">
    <property type="entry name" value="SPERACTRCPTR"/>
</dbReference>
<dbReference type="GO" id="GO:0031638">
    <property type="term" value="P:zymogen activation"/>
    <property type="evidence" value="ECO:0007669"/>
    <property type="project" value="TreeGrafter"/>
</dbReference>
<dbReference type="PANTHER" id="PTHR48071:SF15">
    <property type="entry name" value="SRCR DOMAIN-CONTAINING PROTEIN"/>
    <property type="match status" value="1"/>
</dbReference>
<dbReference type="GO" id="GO:0005886">
    <property type="term" value="C:plasma membrane"/>
    <property type="evidence" value="ECO:0007669"/>
    <property type="project" value="TreeGrafter"/>
</dbReference>
<dbReference type="PANTHER" id="PTHR48071">
    <property type="entry name" value="SRCR DOMAIN-CONTAINING PROTEIN"/>
    <property type="match status" value="1"/>
</dbReference>
<accession>A0A9D3XK72</accession>
<evidence type="ECO:0000256" key="6">
    <source>
        <dbReference type="ARBA" id="ARBA00023180"/>
    </source>
</evidence>
<keyword evidence="6" id="KW-0325">Glycoprotein</keyword>
<evidence type="ECO:0000313" key="11">
    <source>
        <dbReference type="EMBL" id="KAH1181056.1"/>
    </source>
</evidence>
<evidence type="ECO:0000259" key="10">
    <source>
        <dbReference type="PROSITE" id="PS50287"/>
    </source>
</evidence>
<feature type="disulfide bond" evidence="7">
    <location>
        <begin position="100"/>
        <end position="110"/>
    </location>
</feature>
<name>A0A9D3XK72_9SAUR</name>
<dbReference type="OrthoDB" id="536948at2759"/>